<evidence type="ECO:0000313" key="5">
    <source>
        <dbReference type="EMBL" id="PRX97282.1"/>
    </source>
</evidence>
<dbReference type="SMART" id="SM00344">
    <property type="entry name" value="HTH_ASNC"/>
    <property type="match status" value="2"/>
</dbReference>
<keyword evidence="3" id="KW-0804">Transcription</keyword>
<dbReference type="InterPro" id="IPR019888">
    <property type="entry name" value="Tscrpt_reg_AsnC-like"/>
</dbReference>
<feature type="domain" description="HTH asnC-type" evidence="4">
    <location>
        <begin position="174"/>
        <end position="234"/>
    </location>
</feature>
<dbReference type="InterPro" id="IPR011008">
    <property type="entry name" value="Dimeric_a/b-barrel"/>
</dbReference>
<dbReference type="Gene3D" id="1.10.10.10">
    <property type="entry name" value="Winged helix-like DNA-binding domain superfamily/Winged helix DNA-binding domain"/>
    <property type="match status" value="2"/>
</dbReference>
<dbReference type="AlphaFoldDB" id="A0A2T0Q0F6"/>
<keyword evidence="2" id="KW-0238">DNA-binding</keyword>
<dbReference type="InterPro" id="IPR000485">
    <property type="entry name" value="AsnC-type_HTH_dom"/>
</dbReference>
<dbReference type="Gene3D" id="3.30.70.920">
    <property type="match status" value="2"/>
</dbReference>
<reference evidence="5 6" key="1">
    <citation type="submission" date="2018-03" db="EMBL/GenBank/DDBJ databases">
        <title>Genomic Encyclopedia of Archaeal and Bacterial Type Strains, Phase II (KMG-II): from individual species to whole genera.</title>
        <authorList>
            <person name="Goeker M."/>
        </authorList>
    </citation>
    <scope>NUCLEOTIDE SEQUENCE [LARGE SCALE GENOMIC DNA]</scope>
    <source>
        <strain evidence="5 6">DSM 45601</strain>
    </source>
</reference>
<dbReference type="GO" id="GO:0043565">
    <property type="term" value="F:sequence-specific DNA binding"/>
    <property type="evidence" value="ECO:0007669"/>
    <property type="project" value="InterPro"/>
</dbReference>
<dbReference type="InterPro" id="IPR036388">
    <property type="entry name" value="WH-like_DNA-bd_sf"/>
</dbReference>
<evidence type="ECO:0000256" key="2">
    <source>
        <dbReference type="ARBA" id="ARBA00023125"/>
    </source>
</evidence>
<keyword evidence="1" id="KW-0805">Transcription regulation</keyword>
<dbReference type="Proteomes" id="UP000237846">
    <property type="component" value="Unassembled WGS sequence"/>
</dbReference>
<dbReference type="SUPFAM" id="SSF54909">
    <property type="entry name" value="Dimeric alpha+beta barrel"/>
    <property type="match status" value="2"/>
</dbReference>
<evidence type="ECO:0000256" key="3">
    <source>
        <dbReference type="ARBA" id="ARBA00023163"/>
    </source>
</evidence>
<accession>A0A2T0Q0F6</accession>
<dbReference type="InterPro" id="IPR019887">
    <property type="entry name" value="Tscrpt_reg_AsnC/Lrp_C"/>
</dbReference>
<dbReference type="Pfam" id="PF13404">
    <property type="entry name" value="HTH_AsnC-type"/>
    <property type="match status" value="2"/>
</dbReference>
<proteinExistence type="predicted"/>
<dbReference type="PROSITE" id="PS50956">
    <property type="entry name" value="HTH_ASNC_2"/>
    <property type="match status" value="2"/>
</dbReference>
<evidence type="ECO:0000259" key="4">
    <source>
        <dbReference type="PROSITE" id="PS50956"/>
    </source>
</evidence>
<protein>
    <submittedName>
        <fullName evidence="5">AsnC family transcriptional regulator</fullName>
    </submittedName>
</protein>
<dbReference type="PANTHER" id="PTHR30154:SF34">
    <property type="entry name" value="TRANSCRIPTIONAL REGULATOR AZLB"/>
    <property type="match status" value="1"/>
</dbReference>
<sequence>MMLPVNALDHLDQQIIAALQADGRASWTEIAATVGSSTTTVARRAQQLFGDGIVRVACVPHEELYGPVSLFLVRLHCTPGTQLRAAAQLAKAAEVRFVAVVSGGCDLVAELVIPKSTPVHQVIVNLHNDVDGILRSQADLVLRIFKTSQDWSARLLDENTEPVVRPTPPPDAALDAIDRGIIDVLSEDGRASFQSIAARFGVSERTVRRRFETLRGQGMVTMITLVPAAAMGFDTEVLFWLEVEPAQMRRVATRLADDRRVRYVAATLGESSLMCEVVVPDNADIYRFTTETLAEIPGVRAWSANVQLLMVKRGFVTLPWAHEQITAEDALERRISALPPSARDA</sequence>
<dbReference type="GO" id="GO:0043200">
    <property type="term" value="P:response to amino acid"/>
    <property type="evidence" value="ECO:0007669"/>
    <property type="project" value="TreeGrafter"/>
</dbReference>
<dbReference type="InterPro" id="IPR036390">
    <property type="entry name" value="WH_DNA-bd_sf"/>
</dbReference>
<name>A0A2T0Q0F6_9ACTN</name>
<feature type="domain" description="HTH asnC-type" evidence="4">
    <location>
        <begin position="8"/>
        <end position="55"/>
    </location>
</feature>
<dbReference type="EMBL" id="PVZC01000006">
    <property type="protein sequence ID" value="PRX97282.1"/>
    <property type="molecule type" value="Genomic_DNA"/>
</dbReference>
<evidence type="ECO:0000313" key="6">
    <source>
        <dbReference type="Proteomes" id="UP000237846"/>
    </source>
</evidence>
<dbReference type="Pfam" id="PF01037">
    <property type="entry name" value="AsnC_trans_reg"/>
    <property type="match status" value="1"/>
</dbReference>
<dbReference type="OrthoDB" id="4050641at2"/>
<organism evidence="5 6">
    <name type="scientific">Allonocardiopsis opalescens</name>
    <dbReference type="NCBI Taxonomy" id="1144618"/>
    <lineage>
        <taxon>Bacteria</taxon>
        <taxon>Bacillati</taxon>
        <taxon>Actinomycetota</taxon>
        <taxon>Actinomycetes</taxon>
        <taxon>Streptosporangiales</taxon>
        <taxon>Allonocardiopsis</taxon>
    </lineage>
</organism>
<dbReference type="SUPFAM" id="SSF46785">
    <property type="entry name" value="Winged helix' DNA-binding domain"/>
    <property type="match status" value="2"/>
</dbReference>
<dbReference type="GO" id="GO:0005829">
    <property type="term" value="C:cytosol"/>
    <property type="evidence" value="ECO:0007669"/>
    <property type="project" value="TreeGrafter"/>
</dbReference>
<dbReference type="PANTHER" id="PTHR30154">
    <property type="entry name" value="LEUCINE-RESPONSIVE REGULATORY PROTEIN"/>
    <property type="match status" value="1"/>
</dbReference>
<comment type="caution">
    <text evidence="5">The sequence shown here is derived from an EMBL/GenBank/DDBJ whole genome shotgun (WGS) entry which is preliminary data.</text>
</comment>
<dbReference type="PRINTS" id="PR00033">
    <property type="entry name" value="HTHASNC"/>
</dbReference>
<gene>
    <name evidence="5" type="ORF">CLV72_106319</name>
</gene>
<evidence type="ECO:0000256" key="1">
    <source>
        <dbReference type="ARBA" id="ARBA00023015"/>
    </source>
</evidence>
<keyword evidence="6" id="KW-1185">Reference proteome</keyword>